<organism evidence="2 3">
    <name type="scientific">Fukomys damarensis</name>
    <name type="common">Damaraland mole rat</name>
    <name type="synonym">Cryptomys damarensis</name>
    <dbReference type="NCBI Taxonomy" id="885580"/>
    <lineage>
        <taxon>Eukaryota</taxon>
        <taxon>Metazoa</taxon>
        <taxon>Chordata</taxon>
        <taxon>Craniata</taxon>
        <taxon>Vertebrata</taxon>
        <taxon>Euteleostomi</taxon>
        <taxon>Mammalia</taxon>
        <taxon>Eutheria</taxon>
        <taxon>Euarchontoglires</taxon>
        <taxon>Glires</taxon>
        <taxon>Rodentia</taxon>
        <taxon>Hystricomorpha</taxon>
        <taxon>Bathyergidae</taxon>
        <taxon>Fukomys</taxon>
    </lineage>
</organism>
<accession>A0A091CYB5</accession>
<evidence type="ECO:0000313" key="3">
    <source>
        <dbReference type="Proteomes" id="UP000028990"/>
    </source>
</evidence>
<protein>
    <submittedName>
        <fullName evidence="2">Uncharacterized protein</fullName>
    </submittedName>
</protein>
<name>A0A091CYB5_FUKDA</name>
<feature type="region of interest" description="Disordered" evidence="1">
    <location>
        <begin position="1"/>
        <end position="66"/>
    </location>
</feature>
<dbReference type="AlphaFoldDB" id="A0A091CYB5"/>
<keyword evidence="3" id="KW-1185">Reference proteome</keyword>
<reference evidence="2 3" key="1">
    <citation type="submission" date="2013-11" db="EMBL/GenBank/DDBJ databases">
        <title>The Damaraland mole rat (Fukomys damarensis) genome and evolution of African mole rats.</title>
        <authorList>
            <person name="Gladyshev V.N."/>
            <person name="Fang X."/>
        </authorList>
    </citation>
    <scope>NUCLEOTIDE SEQUENCE [LARGE SCALE GENOMIC DNA]</scope>
    <source>
        <tissue evidence="2">Liver</tissue>
    </source>
</reference>
<sequence>MTEQERWDTGVGRHSVPGAERAPVLESPGGAASNISPSSVRREDMHFPDFGLGPVEQPCSKESVKHDSVEARNSFLTTA</sequence>
<gene>
    <name evidence="2" type="ORF">H920_15383</name>
</gene>
<proteinExistence type="predicted"/>
<evidence type="ECO:0000313" key="2">
    <source>
        <dbReference type="EMBL" id="KFO23218.1"/>
    </source>
</evidence>
<dbReference type="Proteomes" id="UP000028990">
    <property type="component" value="Unassembled WGS sequence"/>
</dbReference>
<dbReference type="EMBL" id="KN123809">
    <property type="protein sequence ID" value="KFO23218.1"/>
    <property type="molecule type" value="Genomic_DNA"/>
</dbReference>
<evidence type="ECO:0000256" key="1">
    <source>
        <dbReference type="SAM" id="MobiDB-lite"/>
    </source>
</evidence>